<evidence type="ECO:0000313" key="2">
    <source>
        <dbReference type="EMBL" id="GBP56191.1"/>
    </source>
</evidence>
<keyword evidence="1" id="KW-1133">Transmembrane helix</keyword>
<gene>
    <name evidence="2" type="ORF">EVAR_41377_1</name>
</gene>
<accession>A0A4C1WXU7</accession>
<protein>
    <submittedName>
        <fullName evidence="2">Uncharacterized protein</fullName>
    </submittedName>
</protein>
<feature type="transmembrane region" description="Helical" evidence="1">
    <location>
        <begin position="99"/>
        <end position="121"/>
    </location>
</feature>
<evidence type="ECO:0000313" key="3">
    <source>
        <dbReference type="Proteomes" id="UP000299102"/>
    </source>
</evidence>
<dbReference type="AlphaFoldDB" id="A0A4C1WXU7"/>
<comment type="caution">
    <text evidence="2">The sequence shown here is derived from an EMBL/GenBank/DDBJ whole genome shotgun (WGS) entry which is preliminary data.</text>
</comment>
<sequence>MQYRIDRHMPMRQFPMMPIRISHFKAVFHGESHLALANKPRSVVLSYYLACRVAPAIEPMPSSFIQGLNKTQNTQVAYPAQPTTKFTEKLKITMRTMDVVIICLASCCAVVVGLGACWCVYRRRRKRDDDEIRTIRSDALTHSHLSVSREKCADKKLSQLFEKLPKRLLDES</sequence>
<keyword evidence="3" id="KW-1185">Reference proteome</keyword>
<name>A0A4C1WXU7_EUMVA</name>
<organism evidence="2 3">
    <name type="scientific">Eumeta variegata</name>
    <name type="common">Bagworm moth</name>
    <name type="synonym">Eumeta japonica</name>
    <dbReference type="NCBI Taxonomy" id="151549"/>
    <lineage>
        <taxon>Eukaryota</taxon>
        <taxon>Metazoa</taxon>
        <taxon>Ecdysozoa</taxon>
        <taxon>Arthropoda</taxon>
        <taxon>Hexapoda</taxon>
        <taxon>Insecta</taxon>
        <taxon>Pterygota</taxon>
        <taxon>Neoptera</taxon>
        <taxon>Endopterygota</taxon>
        <taxon>Lepidoptera</taxon>
        <taxon>Glossata</taxon>
        <taxon>Ditrysia</taxon>
        <taxon>Tineoidea</taxon>
        <taxon>Psychidae</taxon>
        <taxon>Oiketicinae</taxon>
        <taxon>Eumeta</taxon>
    </lineage>
</organism>
<keyword evidence="1" id="KW-0812">Transmembrane</keyword>
<keyword evidence="1" id="KW-0472">Membrane</keyword>
<dbReference type="EMBL" id="BGZK01000687">
    <property type="protein sequence ID" value="GBP56191.1"/>
    <property type="molecule type" value="Genomic_DNA"/>
</dbReference>
<evidence type="ECO:0000256" key="1">
    <source>
        <dbReference type="SAM" id="Phobius"/>
    </source>
</evidence>
<dbReference type="Proteomes" id="UP000299102">
    <property type="component" value="Unassembled WGS sequence"/>
</dbReference>
<reference evidence="2 3" key="1">
    <citation type="journal article" date="2019" name="Commun. Biol.">
        <title>The bagworm genome reveals a unique fibroin gene that provides high tensile strength.</title>
        <authorList>
            <person name="Kono N."/>
            <person name="Nakamura H."/>
            <person name="Ohtoshi R."/>
            <person name="Tomita M."/>
            <person name="Numata K."/>
            <person name="Arakawa K."/>
        </authorList>
    </citation>
    <scope>NUCLEOTIDE SEQUENCE [LARGE SCALE GENOMIC DNA]</scope>
</reference>
<proteinExistence type="predicted"/>